<dbReference type="NCBIfam" id="NF009150">
    <property type="entry name" value="PRK12497.1-3"/>
    <property type="match status" value="1"/>
</dbReference>
<dbReference type="OrthoDB" id="9802516at2"/>
<dbReference type="Pfam" id="PF02021">
    <property type="entry name" value="UPF0102"/>
    <property type="match status" value="1"/>
</dbReference>
<dbReference type="GO" id="GO:0003676">
    <property type="term" value="F:nucleic acid binding"/>
    <property type="evidence" value="ECO:0007669"/>
    <property type="project" value="InterPro"/>
</dbReference>
<dbReference type="PANTHER" id="PTHR34039">
    <property type="entry name" value="UPF0102 PROTEIN YRAN"/>
    <property type="match status" value="1"/>
</dbReference>
<dbReference type="PANTHER" id="PTHR34039:SF1">
    <property type="entry name" value="UPF0102 PROTEIN YRAN"/>
    <property type="match status" value="1"/>
</dbReference>
<dbReference type="HAMAP" id="MF_00048">
    <property type="entry name" value="UPF0102"/>
    <property type="match status" value="1"/>
</dbReference>
<organism evidence="3 4">
    <name type="scientific">Tautonia plasticadhaerens</name>
    <dbReference type="NCBI Taxonomy" id="2527974"/>
    <lineage>
        <taxon>Bacteria</taxon>
        <taxon>Pseudomonadati</taxon>
        <taxon>Planctomycetota</taxon>
        <taxon>Planctomycetia</taxon>
        <taxon>Isosphaerales</taxon>
        <taxon>Isosphaeraceae</taxon>
        <taxon>Tautonia</taxon>
    </lineage>
</organism>
<dbReference type="Proteomes" id="UP000317835">
    <property type="component" value="Chromosome"/>
</dbReference>
<dbReference type="EMBL" id="CP036426">
    <property type="protein sequence ID" value="QDV32289.1"/>
    <property type="molecule type" value="Genomic_DNA"/>
</dbReference>
<evidence type="ECO:0000313" key="4">
    <source>
        <dbReference type="Proteomes" id="UP000317835"/>
    </source>
</evidence>
<dbReference type="InterPro" id="IPR011856">
    <property type="entry name" value="tRNA_endonuc-like_dom_sf"/>
</dbReference>
<dbReference type="Gene3D" id="3.40.1350.10">
    <property type="match status" value="1"/>
</dbReference>
<dbReference type="InterPro" id="IPR011335">
    <property type="entry name" value="Restrct_endonuc-II-like"/>
</dbReference>
<reference evidence="3 4" key="1">
    <citation type="submission" date="2019-02" db="EMBL/GenBank/DDBJ databases">
        <title>Deep-cultivation of Planctomycetes and their phenomic and genomic characterization uncovers novel biology.</title>
        <authorList>
            <person name="Wiegand S."/>
            <person name="Jogler M."/>
            <person name="Boedeker C."/>
            <person name="Pinto D."/>
            <person name="Vollmers J."/>
            <person name="Rivas-Marin E."/>
            <person name="Kohn T."/>
            <person name="Peeters S.H."/>
            <person name="Heuer A."/>
            <person name="Rast P."/>
            <person name="Oberbeckmann S."/>
            <person name="Bunk B."/>
            <person name="Jeske O."/>
            <person name="Meyerdierks A."/>
            <person name="Storesund J.E."/>
            <person name="Kallscheuer N."/>
            <person name="Luecker S."/>
            <person name="Lage O.M."/>
            <person name="Pohl T."/>
            <person name="Merkel B.J."/>
            <person name="Hornburger P."/>
            <person name="Mueller R.-W."/>
            <person name="Bruemmer F."/>
            <person name="Labrenz M."/>
            <person name="Spormann A.M."/>
            <person name="Op den Camp H."/>
            <person name="Overmann J."/>
            <person name="Amann R."/>
            <person name="Jetten M.S.M."/>
            <person name="Mascher T."/>
            <person name="Medema M.H."/>
            <person name="Devos D.P."/>
            <person name="Kaster A.-K."/>
            <person name="Ovreas L."/>
            <person name="Rohde M."/>
            <person name="Galperin M.Y."/>
            <person name="Jogler C."/>
        </authorList>
    </citation>
    <scope>NUCLEOTIDE SEQUENCE [LARGE SCALE GENOMIC DNA]</scope>
    <source>
        <strain evidence="3 4">ElP</strain>
    </source>
</reference>
<evidence type="ECO:0000256" key="1">
    <source>
        <dbReference type="ARBA" id="ARBA00006738"/>
    </source>
</evidence>
<evidence type="ECO:0000256" key="2">
    <source>
        <dbReference type="HAMAP-Rule" id="MF_00048"/>
    </source>
</evidence>
<dbReference type="KEGG" id="tpla:ElP_01170"/>
<keyword evidence="4" id="KW-1185">Reference proteome</keyword>
<name>A0A518GUM4_9BACT</name>
<dbReference type="InterPro" id="IPR003509">
    <property type="entry name" value="UPF0102_YraN-like"/>
</dbReference>
<dbReference type="SUPFAM" id="SSF52980">
    <property type="entry name" value="Restriction endonuclease-like"/>
    <property type="match status" value="1"/>
</dbReference>
<proteinExistence type="inferred from homology"/>
<accession>A0A518GUM4</accession>
<protein>
    <recommendedName>
        <fullName evidence="2">UPF0102 protein ElP_01170</fullName>
    </recommendedName>
</protein>
<sequence>MFGPGFRVRFRLPFGLGRRSARGPIPIPWNRWFGDRGEREAARCLRRKGMRVLLRGYRTTRGEVDLIARDGGTLVFVEVKTRRRGEPAEAVTPEKQRRITLTALHFLKRYGLLEGPRPVPCRFDVVAVTWPEGRGRPAVEHLPDAFEAVGPRGQFFR</sequence>
<gene>
    <name evidence="3" type="ORF">ElP_01170</name>
</gene>
<dbReference type="RefSeq" id="WP_145266284.1">
    <property type="nucleotide sequence ID" value="NZ_CP036426.1"/>
</dbReference>
<dbReference type="CDD" id="cd20736">
    <property type="entry name" value="PoNe_Nuclease"/>
    <property type="match status" value="1"/>
</dbReference>
<comment type="similarity">
    <text evidence="1 2">Belongs to the UPF0102 family.</text>
</comment>
<dbReference type="AlphaFoldDB" id="A0A518GUM4"/>
<evidence type="ECO:0000313" key="3">
    <source>
        <dbReference type="EMBL" id="QDV32289.1"/>
    </source>
</evidence>